<dbReference type="Proteomes" id="UP000182114">
    <property type="component" value="Unassembled WGS sequence"/>
</dbReference>
<keyword evidence="1" id="KW-0732">Signal</keyword>
<sequence>MNNYLITFLAFCCISTCYAQQYDFYPKNENDVSMSNFILANTILEETVTQVNERNGSYNYANLWNIGVAYQLLGKDAKVIKEILERSKKADPYYFSLTFVNPDNYYSKWKGTFSEKEYEQWHESALEIIRNNESIIINEELTDNNEERISHHYNKELIEVLTKIRHDDKLFRSSNNVDMYKQKALDEKNIEIIDSLYTLHKQYIGKSLVGNDLSSTMWAVIQHSNLAKMEEYLPVIENAINNGELNKTVIKLLVDRIHTIKFNTQIFGSQVGVPIANDSIVIEIRKKYGFNTSGNSKQNLKDWFKQKK</sequence>
<dbReference type="EMBL" id="FNBD01000010">
    <property type="protein sequence ID" value="SDF26277.1"/>
    <property type="molecule type" value="Genomic_DNA"/>
</dbReference>
<keyword evidence="3" id="KW-1185">Reference proteome</keyword>
<gene>
    <name evidence="2" type="ORF">SAMN04487992_1109</name>
</gene>
<organism evidence="2 3">
    <name type="scientific">Cellulophaga baltica</name>
    <dbReference type="NCBI Taxonomy" id="76594"/>
    <lineage>
        <taxon>Bacteria</taxon>
        <taxon>Pseudomonadati</taxon>
        <taxon>Bacteroidota</taxon>
        <taxon>Flavobacteriia</taxon>
        <taxon>Flavobacteriales</taxon>
        <taxon>Flavobacteriaceae</taxon>
        <taxon>Cellulophaga</taxon>
    </lineage>
</organism>
<dbReference type="RefSeq" id="WP_074538997.1">
    <property type="nucleotide sequence ID" value="NZ_FNBD01000010.1"/>
</dbReference>
<feature type="chain" id="PRO_5010183256" evidence="1">
    <location>
        <begin position="20"/>
        <end position="308"/>
    </location>
</feature>
<dbReference type="AlphaFoldDB" id="A0A1G7JMW4"/>
<protein>
    <submittedName>
        <fullName evidence="2">Uncharacterized protein</fullName>
    </submittedName>
</protein>
<evidence type="ECO:0000256" key="1">
    <source>
        <dbReference type="SAM" id="SignalP"/>
    </source>
</evidence>
<evidence type="ECO:0000313" key="3">
    <source>
        <dbReference type="Proteomes" id="UP000182114"/>
    </source>
</evidence>
<evidence type="ECO:0000313" key="2">
    <source>
        <dbReference type="EMBL" id="SDF26277.1"/>
    </source>
</evidence>
<accession>A0A1G7JMW4</accession>
<proteinExistence type="predicted"/>
<feature type="signal peptide" evidence="1">
    <location>
        <begin position="1"/>
        <end position="19"/>
    </location>
</feature>
<reference evidence="3" key="1">
    <citation type="submission" date="2016-10" db="EMBL/GenBank/DDBJ databases">
        <authorList>
            <person name="Varghese N."/>
            <person name="Submissions S."/>
        </authorList>
    </citation>
    <scope>NUCLEOTIDE SEQUENCE [LARGE SCALE GENOMIC DNA]</scope>
    <source>
        <strain evidence="3">DSM 24729</strain>
    </source>
</reference>
<name>A0A1G7JMW4_9FLAO</name>